<evidence type="ECO:0000256" key="1">
    <source>
        <dbReference type="SAM" id="MobiDB-lite"/>
    </source>
</evidence>
<protein>
    <submittedName>
        <fullName evidence="2">Uncharacterized protein</fullName>
    </submittedName>
</protein>
<dbReference type="AlphaFoldDB" id="M8AL48"/>
<feature type="region of interest" description="Disordered" evidence="1">
    <location>
        <begin position="51"/>
        <end position="73"/>
    </location>
</feature>
<proteinExistence type="predicted"/>
<gene>
    <name evidence="2" type="ORF">TRIUR3_23764</name>
</gene>
<dbReference type="eggNOG" id="KOG4766">
    <property type="taxonomic scope" value="Eukaryota"/>
</dbReference>
<dbReference type="InterPro" id="IPR015157">
    <property type="entry name" value="TMA7"/>
</dbReference>
<dbReference type="EMBL" id="KD039354">
    <property type="protein sequence ID" value="EMS65800.1"/>
    <property type="molecule type" value="Genomic_DNA"/>
</dbReference>
<organism evidence="2">
    <name type="scientific">Triticum urartu</name>
    <name type="common">Red wild einkorn</name>
    <name type="synonym">Crithodium urartu</name>
    <dbReference type="NCBI Taxonomy" id="4572"/>
    <lineage>
        <taxon>Eukaryota</taxon>
        <taxon>Viridiplantae</taxon>
        <taxon>Streptophyta</taxon>
        <taxon>Embryophyta</taxon>
        <taxon>Tracheophyta</taxon>
        <taxon>Spermatophyta</taxon>
        <taxon>Magnoliopsida</taxon>
        <taxon>Liliopsida</taxon>
        <taxon>Poales</taxon>
        <taxon>Poaceae</taxon>
        <taxon>BOP clade</taxon>
        <taxon>Pooideae</taxon>
        <taxon>Triticodae</taxon>
        <taxon>Triticeae</taxon>
        <taxon>Triticinae</taxon>
        <taxon>Triticum</taxon>
    </lineage>
</organism>
<dbReference type="PANTHER" id="PTHR28632">
    <property type="entry name" value="TRANSLATION MACHINERY-ASSOCIATED PROTEIN 7"/>
    <property type="match status" value="1"/>
</dbReference>
<dbReference type="STRING" id="4572.M8AL48"/>
<feature type="region of interest" description="Disordered" evidence="1">
    <location>
        <begin position="1"/>
        <end position="23"/>
    </location>
</feature>
<evidence type="ECO:0000313" key="2">
    <source>
        <dbReference type="EMBL" id="EMS65800.1"/>
    </source>
</evidence>
<sequence>MSKQGGKAKPLKQAKVAEKDYDENDLAYLQKKKDEQKALKELKAKAGQKGIYMSEAAVRSRQPRRRHGAEQGR</sequence>
<name>M8AL48_TRIUA</name>
<reference evidence="2" key="1">
    <citation type="journal article" date="2013" name="Nature">
        <title>Draft genome of the wheat A-genome progenitor Triticum urartu.</title>
        <authorList>
            <person name="Ling H.Q."/>
            <person name="Zhao S."/>
            <person name="Liu D."/>
            <person name="Wang J."/>
            <person name="Sun H."/>
            <person name="Zhang C."/>
            <person name="Fan H."/>
            <person name="Li D."/>
            <person name="Dong L."/>
            <person name="Tao Y."/>
            <person name="Gao C."/>
            <person name="Wu H."/>
            <person name="Li Y."/>
            <person name="Cui Y."/>
            <person name="Guo X."/>
            <person name="Zheng S."/>
            <person name="Wang B."/>
            <person name="Yu K."/>
            <person name="Liang Q."/>
            <person name="Yang W."/>
            <person name="Lou X."/>
            <person name="Chen J."/>
            <person name="Feng M."/>
            <person name="Jian J."/>
            <person name="Zhang X."/>
            <person name="Luo G."/>
            <person name="Jiang Y."/>
            <person name="Liu J."/>
            <person name="Wang Z."/>
            <person name="Sha Y."/>
            <person name="Zhang B."/>
            <person name="Wu H."/>
            <person name="Tang D."/>
            <person name="Shen Q."/>
            <person name="Xue P."/>
            <person name="Zou S."/>
            <person name="Wang X."/>
            <person name="Liu X."/>
            <person name="Wang F."/>
            <person name="Yang Y."/>
            <person name="An X."/>
            <person name="Dong Z."/>
            <person name="Zhang K."/>
            <person name="Zhang X."/>
            <person name="Luo M.C."/>
            <person name="Dvorak J."/>
            <person name="Tong Y."/>
            <person name="Wang J."/>
            <person name="Yang H."/>
            <person name="Li Z."/>
            <person name="Wang D."/>
            <person name="Zhang A."/>
            <person name="Wang J."/>
        </authorList>
    </citation>
    <scope>NUCLEOTIDE SEQUENCE</scope>
</reference>
<accession>M8AL48</accession>
<dbReference type="Pfam" id="PF09072">
    <property type="entry name" value="TMA7"/>
    <property type="match status" value="1"/>
</dbReference>